<sequence length="102" mass="11380">MTTIKGYTRGGTPWDPQFIDALNASSCIGCGRCFKVCSRDVFDLIEKEELEEDDDLYDDYDDDQVMMVMAIKDSLDCIGCGSCAKVCPKNCHSFEPSTQQSK</sequence>
<organism evidence="13 14">
    <name type="scientific">Vibrio ulleungensis</name>
    <dbReference type="NCBI Taxonomy" id="2807619"/>
    <lineage>
        <taxon>Bacteria</taxon>
        <taxon>Pseudomonadati</taxon>
        <taxon>Pseudomonadota</taxon>
        <taxon>Gammaproteobacteria</taxon>
        <taxon>Vibrionales</taxon>
        <taxon>Vibrionaceae</taxon>
        <taxon>Vibrio</taxon>
    </lineage>
</organism>
<dbReference type="RefSeq" id="WP_205157179.1">
    <property type="nucleotide sequence ID" value="NZ_JAFEUM010000001.1"/>
</dbReference>
<dbReference type="PROSITE" id="PS51379">
    <property type="entry name" value="4FE4S_FER_2"/>
    <property type="match status" value="2"/>
</dbReference>
<evidence type="ECO:0000256" key="8">
    <source>
        <dbReference type="ARBA" id="ARBA00023004"/>
    </source>
</evidence>
<reference evidence="13 14" key="1">
    <citation type="submission" date="2021-02" db="EMBL/GenBank/DDBJ databases">
        <authorList>
            <person name="Park J.-S."/>
        </authorList>
    </citation>
    <scope>NUCLEOTIDE SEQUENCE [LARGE SCALE GENOMIC DNA]</scope>
    <source>
        <strain evidence="13 14">188UL20-2</strain>
    </source>
</reference>
<evidence type="ECO:0000259" key="12">
    <source>
        <dbReference type="PROSITE" id="PS51379"/>
    </source>
</evidence>
<evidence type="ECO:0000256" key="11">
    <source>
        <dbReference type="ARBA" id="ARBA00030616"/>
    </source>
</evidence>
<keyword evidence="14" id="KW-1185">Reference proteome</keyword>
<evidence type="ECO:0000256" key="9">
    <source>
        <dbReference type="ARBA" id="ARBA00023014"/>
    </source>
</evidence>
<dbReference type="Proteomes" id="UP000809621">
    <property type="component" value="Unassembled WGS sequence"/>
</dbReference>
<evidence type="ECO:0000313" key="13">
    <source>
        <dbReference type="EMBL" id="MBM7035588.1"/>
    </source>
</evidence>
<dbReference type="Gene3D" id="3.30.70.20">
    <property type="match status" value="1"/>
</dbReference>
<keyword evidence="9" id="KW-0411">Iron-sulfur</keyword>
<keyword evidence="10" id="KW-0535">Nitrogen fixation</keyword>
<dbReference type="Pfam" id="PF12838">
    <property type="entry name" value="Fer4_7"/>
    <property type="match status" value="1"/>
</dbReference>
<evidence type="ECO:0000256" key="6">
    <source>
        <dbReference type="ARBA" id="ARBA00022737"/>
    </source>
</evidence>
<evidence type="ECO:0000256" key="2">
    <source>
        <dbReference type="ARBA" id="ARBA00003532"/>
    </source>
</evidence>
<dbReference type="InterPro" id="IPR017896">
    <property type="entry name" value="4Fe4S_Fe-S-bd"/>
</dbReference>
<evidence type="ECO:0000256" key="3">
    <source>
        <dbReference type="ARBA" id="ARBA00022448"/>
    </source>
</evidence>
<dbReference type="InterPro" id="IPR017900">
    <property type="entry name" value="4Fe4S_Fe_S_CS"/>
</dbReference>
<proteinExistence type="predicted"/>
<evidence type="ECO:0000256" key="5">
    <source>
        <dbReference type="ARBA" id="ARBA00022723"/>
    </source>
</evidence>
<name>A0ABS2HHD7_9VIBR</name>
<dbReference type="EMBL" id="JAFEUM010000001">
    <property type="protein sequence ID" value="MBM7035588.1"/>
    <property type="molecule type" value="Genomic_DNA"/>
</dbReference>
<comment type="caution">
    <text evidence="13">The sequence shown here is derived from an EMBL/GenBank/DDBJ whole genome shotgun (WGS) entry which is preliminary data.</text>
</comment>
<keyword evidence="6" id="KW-0677">Repeat</keyword>
<dbReference type="InterPro" id="IPR050572">
    <property type="entry name" value="Fe-S_Ferredoxin"/>
</dbReference>
<keyword evidence="3" id="KW-0813">Transport</keyword>
<dbReference type="NCBIfam" id="TIGR02936">
    <property type="entry name" value="fdxN_nitrog"/>
    <property type="match status" value="1"/>
</dbReference>
<keyword evidence="5" id="KW-0479">Metal-binding</keyword>
<comment type="cofactor">
    <cofactor evidence="1">
        <name>[4Fe-4S] cluster</name>
        <dbReference type="ChEBI" id="CHEBI:49883"/>
    </cofactor>
</comment>
<evidence type="ECO:0000313" key="14">
    <source>
        <dbReference type="Proteomes" id="UP000809621"/>
    </source>
</evidence>
<evidence type="ECO:0000256" key="10">
    <source>
        <dbReference type="ARBA" id="ARBA00023231"/>
    </source>
</evidence>
<feature type="domain" description="4Fe-4S ferredoxin-type" evidence="12">
    <location>
        <begin position="67"/>
        <end position="97"/>
    </location>
</feature>
<keyword evidence="7" id="KW-0249">Electron transport</keyword>
<protein>
    <recommendedName>
        <fullName evidence="11">Ferredoxin III</fullName>
    </recommendedName>
</protein>
<dbReference type="PANTHER" id="PTHR43687">
    <property type="entry name" value="ADENYLYLSULFATE REDUCTASE, BETA SUBUNIT"/>
    <property type="match status" value="1"/>
</dbReference>
<evidence type="ECO:0000256" key="7">
    <source>
        <dbReference type="ARBA" id="ARBA00022982"/>
    </source>
</evidence>
<accession>A0ABS2HHD7</accession>
<evidence type="ECO:0000256" key="4">
    <source>
        <dbReference type="ARBA" id="ARBA00022485"/>
    </source>
</evidence>
<evidence type="ECO:0000256" key="1">
    <source>
        <dbReference type="ARBA" id="ARBA00001966"/>
    </source>
</evidence>
<comment type="function">
    <text evidence="2">Ferredoxins are iron-sulfur proteins that transfer electrons in a wide variety of metabolic reactions.</text>
</comment>
<dbReference type="InterPro" id="IPR014283">
    <property type="entry name" value="FdIII_4_nif"/>
</dbReference>
<keyword evidence="4" id="KW-0004">4Fe-4S</keyword>
<feature type="domain" description="4Fe-4S ferredoxin-type" evidence="12">
    <location>
        <begin position="18"/>
        <end position="47"/>
    </location>
</feature>
<dbReference type="PROSITE" id="PS00198">
    <property type="entry name" value="4FE4S_FER_1"/>
    <property type="match status" value="1"/>
</dbReference>
<dbReference type="PANTHER" id="PTHR43687:SF1">
    <property type="entry name" value="FERREDOXIN III"/>
    <property type="match status" value="1"/>
</dbReference>
<dbReference type="SUPFAM" id="SSF46548">
    <property type="entry name" value="alpha-helical ferredoxin"/>
    <property type="match status" value="1"/>
</dbReference>
<gene>
    <name evidence="13" type="primary">fdxB</name>
    <name evidence="13" type="ORF">JQC93_04135</name>
</gene>
<keyword evidence="8" id="KW-0408">Iron</keyword>